<dbReference type="AlphaFoldDB" id="A0A6H1ZP44"/>
<organism evidence="1">
    <name type="scientific">viral metagenome</name>
    <dbReference type="NCBI Taxonomy" id="1070528"/>
    <lineage>
        <taxon>unclassified sequences</taxon>
        <taxon>metagenomes</taxon>
        <taxon>organismal metagenomes</taxon>
    </lineage>
</organism>
<evidence type="ECO:0000313" key="1">
    <source>
        <dbReference type="EMBL" id="QJA49077.1"/>
    </source>
</evidence>
<gene>
    <name evidence="1" type="ORF">TM448A01222_0015</name>
</gene>
<name>A0A6H1ZP44_9ZZZZ</name>
<reference evidence="1" key="1">
    <citation type="submission" date="2020-03" db="EMBL/GenBank/DDBJ databases">
        <title>The deep terrestrial virosphere.</title>
        <authorList>
            <person name="Holmfeldt K."/>
            <person name="Nilsson E."/>
            <person name="Simone D."/>
            <person name="Lopez-Fernandez M."/>
            <person name="Wu X."/>
            <person name="de Brujin I."/>
            <person name="Lundin D."/>
            <person name="Andersson A."/>
            <person name="Bertilsson S."/>
            <person name="Dopson M."/>
        </authorList>
    </citation>
    <scope>NUCLEOTIDE SEQUENCE</scope>
    <source>
        <strain evidence="1">TM448A01222</strain>
    </source>
</reference>
<dbReference type="EMBL" id="MT144116">
    <property type="protein sequence ID" value="QJA49077.1"/>
    <property type="molecule type" value="Genomic_DNA"/>
</dbReference>
<accession>A0A6H1ZP44</accession>
<sequence length="166" mass="18724">MALKRPDFINESDWFLVVKYCENYNFTPYLIAAIGWHETHWGKLGAGRYGWILGYGYFAGSTVKEKYKGLENQLKGACPMIAKYFSFPVSQSSCINFATGHWKPSAPASWGRSVYSIYSGLQKDIVPQTTSTEVADMSSKMEKVDLILNFFVAFADKVKEVWGNEG</sequence>
<protein>
    <submittedName>
        <fullName evidence="1">Uncharacterized protein</fullName>
    </submittedName>
</protein>
<proteinExistence type="predicted"/>